<feature type="transmembrane region" description="Helical" evidence="1">
    <location>
        <begin position="59"/>
        <end position="77"/>
    </location>
</feature>
<feature type="transmembrane region" description="Helical" evidence="1">
    <location>
        <begin position="193"/>
        <end position="218"/>
    </location>
</feature>
<feature type="transmembrane region" description="Helical" evidence="1">
    <location>
        <begin position="256"/>
        <end position="275"/>
    </location>
</feature>
<keyword evidence="1" id="KW-0812">Transmembrane</keyword>
<gene>
    <name evidence="2" type="ORF">HCR_21480</name>
</gene>
<keyword evidence="1" id="KW-0472">Membrane</keyword>
<keyword evidence="3" id="KW-1185">Reference proteome</keyword>
<accession>A0ABM8FN59</accession>
<feature type="transmembrane region" description="Helical" evidence="1">
    <location>
        <begin position="230"/>
        <end position="247"/>
    </location>
</feature>
<sequence>MSRLRVFVSILLFVHLVVLIWVAWGLPIGPNEAKLYYSGQNLVNLLMHGGKTLFPSCDFLNIRLPFLIIHLVNLALFYRLSKYFLKDEIALFTSFITFLFLPGIVSSAVLATSTGIILALYQGFLILFLERKKFAAFLLLPLFLFVDKSSVILYFALFTYALWRRDGIMLLLVSVLFGASVSIYGIDMHGKPVNYFADTIGLYAAIFSPLLFLYFFYAMYRILLKGDKNIIWHVSFTVLILSLTISLRQRIPIQDFAPYVIVAIPLMVRLFFQTFRVRLPQFRKRYLLLAGVVFSVLLLNTLLLLFHKPLFLVLEKPHKHFAAPFYYPYWCAEALKKEGIHGIQTKKKELQLQLRYHGLTSDPLSELKTEMCKGCKKVSIRYKNRVLKSCYVSKINN</sequence>
<feature type="transmembrane region" description="Helical" evidence="1">
    <location>
        <begin position="136"/>
        <end position="162"/>
    </location>
</feature>
<evidence type="ECO:0000313" key="2">
    <source>
        <dbReference type="EMBL" id="BDY13836.1"/>
    </source>
</evidence>
<feature type="transmembrane region" description="Helical" evidence="1">
    <location>
        <begin position="287"/>
        <end position="306"/>
    </location>
</feature>
<dbReference type="Proteomes" id="UP001321445">
    <property type="component" value="Chromosome"/>
</dbReference>
<name>A0ABM8FN59_9BACT</name>
<evidence type="ECO:0000256" key="1">
    <source>
        <dbReference type="SAM" id="Phobius"/>
    </source>
</evidence>
<dbReference type="EMBL" id="AP027370">
    <property type="protein sequence ID" value="BDY13836.1"/>
    <property type="molecule type" value="Genomic_DNA"/>
</dbReference>
<proteinExistence type="predicted"/>
<organism evidence="2 3">
    <name type="scientific">Hydrogenimonas cancrithermarum</name>
    <dbReference type="NCBI Taxonomy" id="2993563"/>
    <lineage>
        <taxon>Bacteria</taxon>
        <taxon>Pseudomonadati</taxon>
        <taxon>Campylobacterota</taxon>
        <taxon>Epsilonproteobacteria</taxon>
        <taxon>Campylobacterales</taxon>
        <taxon>Hydrogenimonadaceae</taxon>
        <taxon>Hydrogenimonas</taxon>
    </lineage>
</organism>
<feature type="transmembrane region" description="Helical" evidence="1">
    <location>
        <begin position="168"/>
        <end position="186"/>
    </location>
</feature>
<protein>
    <submittedName>
        <fullName evidence="2">Membrane protein</fullName>
    </submittedName>
</protein>
<keyword evidence="1" id="KW-1133">Transmembrane helix</keyword>
<dbReference type="RefSeq" id="WP_286336779.1">
    <property type="nucleotide sequence ID" value="NZ_AP027370.1"/>
</dbReference>
<evidence type="ECO:0000313" key="3">
    <source>
        <dbReference type="Proteomes" id="UP001321445"/>
    </source>
</evidence>
<reference evidence="2 3" key="1">
    <citation type="submission" date="2023-03" db="EMBL/GenBank/DDBJ databases">
        <title>Description of Hydrogenimonas sp. ISO32.</title>
        <authorList>
            <person name="Mino S."/>
            <person name="Fukazawa S."/>
            <person name="Sawabe T."/>
        </authorList>
    </citation>
    <scope>NUCLEOTIDE SEQUENCE [LARGE SCALE GENOMIC DNA]</scope>
    <source>
        <strain evidence="2 3">ISO32</strain>
    </source>
</reference>